<dbReference type="FunCoup" id="I4YG79">
    <property type="interactions" value="471"/>
</dbReference>
<dbReference type="GO" id="GO:0000993">
    <property type="term" value="F:RNA polymerase II complex binding"/>
    <property type="evidence" value="ECO:0007669"/>
    <property type="project" value="TreeGrafter"/>
</dbReference>
<dbReference type="AlphaFoldDB" id="I4YG79"/>
<dbReference type="RefSeq" id="XP_006957013.1">
    <property type="nucleotide sequence ID" value="XM_006956951.1"/>
</dbReference>
<dbReference type="GO" id="GO:0006368">
    <property type="term" value="P:transcription elongation by RNA polymerase II"/>
    <property type="evidence" value="ECO:0007669"/>
    <property type="project" value="TreeGrafter"/>
</dbReference>
<evidence type="ECO:0000313" key="5">
    <source>
        <dbReference type="EMBL" id="EIM22971.1"/>
    </source>
</evidence>
<keyword evidence="2 3" id="KW-0802">TPR repeat</keyword>
<evidence type="ECO:0000256" key="1">
    <source>
        <dbReference type="ARBA" id="ARBA00022737"/>
    </source>
</evidence>
<dbReference type="STRING" id="671144.I4YG79"/>
<evidence type="ECO:0000256" key="3">
    <source>
        <dbReference type="PROSITE-ProRule" id="PRU00339"/>
    </source>
</evidence>
<dbReference type="PROSITE" id="PS50005">
    <property type="entry name" value="TPR"/>
    <property type="match status" value="3"/>
</dbReference>
<dbReference type="InterPro" id="IPR013105">
    <property type="entry name" value="TPR_2"/>
</dbReference>
<gene>
    <name evidence="5" type="ORF">WALSEDRAFT_31632</name>
</gene>
<dbReference type="GO" id="GO:0006355">
    <property type="term" value="P:regulation of DNA-templated transcription"/>
    <property type="evidence" value="ECO:0007669"/>
    <property type="project" value="InterPro"/>
</dbReference>
<keyword evidence="1" id="KW-0677">Repeat</keyword>
<dbReference type="Proteomes" id="UP000005242">
    <property type="component" value="Unassembled WGS sequence"/>
</dbReference>
<dbReference type="eggNOG" id="KOG2002">
    <property type="taxonomic scope" value="Eukaryota"/>
</dbReference>
<dbReference type="EMBL" id="JH668226">
    <property type="protein sequence ID" value="EIM22971.1"/>
    <property type="molecule type" value="Genomic_DNA"/>
</dbReference>
<dbReference type="GO" id="GO:0016593">
    <property type="term" value="C:Cdc73/Paf1 complex"/>
    <property type="evidence" value="ECO:0007669"/>
    <property type="project" value="TreeGrafter"/>
</dbReference>
<evidence type="ECO:0000256" key="2">
    <source>
        <dbReference type="ARBA" id="ARBA00022803"/>
    </source>
</evidence>
<dbReference type="Pfam" id="PF07719">
    <property type="entry name" value="TPR_2"/>
    <property type="match status" value="1"/>
</dbReference>
<dbReference type="InterPro" id="IPR031101">
    <property type="entry name" value="Ctr9"/>
</dbReference>
<feature type="repeat" description="TPR" evidence="3">
    <location>
        <begin position="292"/>
        <end position="325"/>
    </location>
</feature>
<dbReference type="Pfam" id="PF13432">
    <property type="entry name" value="TPR_16"/>
    <property type="match status" value="1"/>
</dbReference>
<feature type="repeat" description="TPR" evidence="3">
    <location>
        <begin position="716"/>
        <end position="749"/>
    </location>
</feature>
<dbReference type="PANTHER" id="PTHR14027">
    <property type="entry name" value="RNA POLYMERASE-ASSOCIATED PROTEIN CTR9"/>
    <property type="match status" value="1"/>
</dbReference>
<accession>I4YG79</accession>
<name>I4YG79_WALMC</name>
<dbReference type="GeneID" id="18471341"/>
<evidence type="ECO:0000313" key="6">
    <source>
        <dbReference type="Proteomes" id="UP000005242"/>
    </source>
</evidence>
<dbReference type="Pfam" id="PF14559">
    <property type="entry name" value="TPR_19"/>
    <property type="match status" value="1"/>
</dbReference>
<dbReference type="PANTHER" id="PTHR14027:SF2">
    <property type="entry name" value="RNA POLYMERASE-ASSOCIATED PROTEIN CTR9 HOMOLOG"/>
    <property type="match status" value="1"/>
</dbReference>
<dbReference type="InterPro" id="IPR011990">
    <property type="entry name" value="TPR-like_helical_dom_sf"/>
</dbReference>
<feature type="region of interest" description="Disordered" evidence="4">
    <location>
        <begin position="874"/>
        <end position="1057"/>
    </location>
</feature>
<dbReference type="SUPFAM" id="SSF48452">
    <property type="entry name" value="TPR-like"/>
    <property type="match status" value="2"/>
</dbReference>
<dbReference type="OMA" id="EHWLTIA"/>
<feature type="compositionally biased region" description="Basic residues" evidence="4">
    <location>
        <begin position="971"/>
        <end position="985"/>
    </location>
</feature>
<dbReference type="SUPFAM" id="SSF81901">
    <property type="entry name" value="HCP-like"/>
    <property type="match status" value="1"/>
</dbReference>
<feature type="repeat" description="TPR" evidence="3">
    <location>
        <begin position="511"/>
        <end position="544"/>
    </location>
</feature>
<proteinExistence type="predicted"/>
<feature type="compositionally biased region" description="Basic residues" evidence="4">
    <location>
        <begin position="1018"/>
        <end position="1028"/>
    </location>
</feature>
<reference evidence="5 6" key="1">
    <citation type="journal article" date="2012" name="Fungal Genet. Biol.">
        <title>The genome of the xerotolerant mold Wallemia sebi reveals adaptations to osmotic stress and suggests cryptic sexual reproduction.</title>
        <authorList>
            <person name="Padamsee M."/>
            <person name="Kumar T.K.A."/>
            <person name="Riley R."/>
            <person name="Binder M."/>
            <person name="Boyd A."/>
            <person name="Calvo A.M."/>
            <person name="Furukawa K."/>
            <person name="Hesse C."/>
            <person name="Hohmann S."/>
            <person name="James T.Y."/>
            <person name="LaButti K."/>
            <person name="Lapidus A."/>
            <person name="Lindquist E."/>
            <person name="Lucas S."/>
            <person name="Miller K."/>
            <person name="Shantappa S."/>
            <person name="Grigoriev I.V."/>
            <person name="Hibbett D.S."/>
            <person name="McLaughlin D.J."/>
            <person name="Spatafora J.W."/>
            <person name="Aime M.C."/>
        </authorList>
    </citation>
    <scope>NUCLEOTIDE SEQUENCE [LARGE SCALE GENOMIC DNA]</scope>
    <source>
        <strain evidence="6">ATCC MYA-4683 / CBS 633.66</strain>
    </source>
</reference>
<organism evidence="5 6">
    <name type="scientific">Wallemia mellicola (strain ATCC MYA-4683 / CBS 633.66)</name>
    <name type="common">Wallemia sebi (CBS 633.66)</name>
    <dbReference type="NCBI Taxonomy" id="671144"/>
    <lineage>
        <taxon>Eukaryota</taxon>
        <taxon>Fungi</taxon>
        <taxon>Dikarya</taxon>
        <taxon>Basidiomycota</taxon>
        <taxon>Wallemiomycotina</taxon>
        <taxon>Wallemiomycetes</taxon>
        <taxon>Wallemiales</taxon>
        <taxon>Wallemiaceae</taxon>
        <taxon>Wallemia</taxon>
    </lineage>
</organism>
<dbReference type="InParanoid" id="I4YG79"/>
<dbReference type="HOGENOM" id="CLU_003008_0_0_1"/>
<dbReference type="InterPro" id="IPR019734">
    <property type="entry name" value="TPR_rpt"/>
</dbReference>
<protein>
    <submittedName>
        <fullName evidence="5">TPR-like protein</fullName>
    </submittedName>
</protein>
<feature type="compositionally biased region" description="Basic and acidic residues" evidence="4">
    <location>
        <begin position="874"/>
        <end position="949"/>
    </location>
</feature>
<evidence type="ECO:0000256" key="4">
    <source>
        <dbReference type="SAM" id="MobiDB-lite"/>
    </source>
</evidence>
<dbReference type="KEGG" id="wse:WALSEDRAFT_31632"/>
<sequence>MALPWVKVIRKYWLLGKLWDAEIICSRATEVFQRDAVSISKFATLKGNIYLDLARNAPKLVLNNAKHDRLSHDIKSRKEYLTAAATQFVQADKALQSEGETPRINSPLYLGKASLQLAQGNLDAALSTFNSILKGYSRNVFALMGKARVLHVKRHYAEALRVYQEVLRISPNLMPDPRIGIGLCFWQLNCPKEAQAAWKRSSHLNPTLYAPQLLLGLLNINEAKKPNEPDHYRMKSYSKGIQYVHTAYKLNEYNSNAANVLAYYFLGKRKMPTAIRYAERAIQYADAIPVLVDAHNNLGRVHHYNKNTEDALRCYKVALERSPNNIIAQLGRGQLLLTDETLMQAVHHFDKLVQGQTQKGSPMPEALLILATLRSKVLPGISTSELHKNRESARDLFDRFLKLVMKGSTEEGSLRGLGNEAETFIELAKIWEKDNLQKSSEAYERAYTLRSQQGLSIPIEMLNNVAVLTARRGNVANAKAYLLQAVERLTNGESNTPDFRIKKVNIEQHSCTIKYNLGRLLEDMGDHQEARRLYNEVLIEHPEYFECKVRLASLYIDEKRPDEAHTLLKEVLTTWNDHKNLRAFYTHFLLQYDVSSAKRFCDDTLKKIAPNDVYALCVSGWITYIKSRDMRVKTGTSEAKDRERQFREAIIYWEKALRYDPRCVYAAQGLAIAIAENVVPDSSRRDKEEPSEEDNAKSRREALSIFTKIRDSLDEACVYINMGHCFYAQDEFDKAVEVYEHGLSKNEDTITLLHACRANYSKGVQRSEFHYLEKSLTLAQTASVKAPKDKSIKYNIAMIEQKMLQVVLDTPSDKRSLQDLQKAIDLSVESQELFGKLAAEDPATVPFSVDLAEQRQAFGEGLVVRGPSEIEKQKVFEAERHERTEKSRREKEAALQKAKEDEAHRLEMIKKRSEELAEKRKQAHEDIKNLRETLKAEEEAEEKSKTEKKSKQKRKETEDGNESDENEPVKKPKRKTNKKKKLRRKQGSDGEDDGAKQESQPLSEAEGENEGEEEKPKTTKSKSRKRRTSTAENDDADRKKVKTSQLSKDIISDSDEN</sequence>
<dbReference type="OrthoDB" id="343875at2759"/>
<dbReference type="SMART" id="SM00028">
    <property type="entry name" value="TPR"/>
    <property type="match status" value="12"/>
</dbReference>
<keyword evidence="6" id="KW-1185">Reference proteome</keyword>
<dbReference type="Gene3D" id="1.25.40.10">
    <property type="entry name" value="Tetratricopeptide repeat domain"/>
    <property type="match status" value="3"/>
</dbReference>